<keyword evidence="1" id="KW-1133">Transmembrane helix</keyword>
<name>A0AAU8FR08_9BACT</name>
<feature type="transmembrane region" description="Helical" evidence="1">
    <location>
        <begin position="20"/>
        <end position="42"/>
    </location>
</feature>
<keyword evidence="1" id="KW-0472">Membrane</keyword>
<proteinExistence type="predicted"/>
<reference evidence="2" key="1">
    <citation type="submission" date="2024-06" db="EMBL/GenBank/DDBJ databases">
        <title>Sequencing and assembly of the genome of Dyadobacter sp. strain 676, a symbiont of Cyamopsis tetragonoloba.</title>
        <authorList>
            <person name="Guro P."/>
            <person name="Sazanova A."/>
            <person name="Kuznetsova I."/>
            <person name="Belimov A."/>
            <person name="Safronova V."/>
        </authorList>
    </citation>
    <scope>NUCLEOTIDE SEQUENCE</scope>
    <source>
        <strain evidence="2">676</strain>
    </source>
</reference>
<dbReference type="RefSeq" id="WP_353721932.1">
    <property type="nucleotide sequence ID" value="NZ_CP159289.1"/>
</dbReference>
<gene>
    <name evidence="2" type="ORF">ABV298_09720</name>
</gene>
<accession>A0AAU8FR08</accession>
<dbReference type="AlphaFoldDB" id="A0AAU8FR08"/>
<evidence type="ECO:0000313" key="2">
    <source>
        <dbReference type="EMBL" id="XCH26648.1"/>
    </source>
</evidence>
<organism evidence="2">
    <name type="scientific">Dyadobacter sp. 676</name>
    <dbReference type="NCBI Taxonomy" id="3088362"/>
    <lineage>
        <taxon>Bacteria</taxon>
        <taxon>Pseudomonadati</taxon>
        <taxon>Bacteroidota</taxon>
        <taxon>Cytophagia</taxon>
        <taxon>Cytophagales</taxon>
        <taxon>Spirosomataceae</taxon>
        <taxon>Dyadobacter</taxon>
    </lineage>
</organism>
<keyword evidence="1" id="KW-0812">Transmembrane</keyword>
<evidence type="ECO:0000256" key="1">
    <source>
        <dbReference type="SAM" id="Phobius"/>
    </source>
</evidence>
<sequence length="276" mass="30653">MNATDYSPLILALPMIQIDLSTILALVFSSGLVSAIVSKLVVERMKATWKHAADRKLESLKGEITQNNAIVLSLIGQSGQARQRIVEKQVESVQVLWECTKKISSSVPGLISTINNILTHEEVLSGGLQHRRRGLSFEEEILSIDKIEYFENASGNLERLQTLRPFIGPRLNILVTAYNAMIGRMVYLLINAAETKKYVPWNMDSGMLQIFGNVLTEGEVEFLKNGTGIHGFNIIVDLMEQKVLNEISKLLSGQTIVDDALAIVDKMKSIESVKNE</sequence>
<protein>
    <submittedName>
        <fullName evidence="2">Uncharacterized protein</fullName>
    </submittedName>
</protein>
<dbReference type="EMBL" id="CP159289">
    <property type="protein sequence ID" value="XCH26648.1"/>
    <property type="molecule type" value="Genomic_DNA"/>
</dbReference>